<reference evidence="1 2" key="1">
    <citation type="submission" date="2020-10" db="EMBL/GenBank/DDBJ databases">
        <title>Plant Genome Project.</title>
        <authorList>
            <person name="Zhang R.-G."/>
        </authorList>
    </citation>
    <scope>NUCLEOTIDE SEQUENCE [LARGE SCALE GENOMIC DNA]</scope>
    <source>
        <strain evidence="1">FAFU-HL-1</strain>
        <tissue evidence="1">Leaf</tissue>
    </source>
</reference>
<comment type="caution">
    <text evidence="1">The sequence shown here is derived from an EMBL/GenBank/DDBJ whole genome shotgun (WGS) entry which is preliminary data.</text>
</comment>
<evidence type="ECO:0000313" key="1">
    <source>
        <dbReference type="EMBL" id="KAF9673284.1"/>
    </source>
</evidence>
<organism evidence="1 2">
    <name type="scientific">Salix dunnii</name>
    <dbReference type="NCBI Taxonomy" id="1413687"/>
    <lineage>
        <taxon>Eukaryota</taxon>
        <taxon>Viridiplantae</taxon>
        <taxon>Streptophyta</taxon>
        <taxon>Embryophyta</taxon>
        <taxon>Tracheophyta</taxon>
        <taxon>Spermatophyta</taxon>
        <taxon>Magnoliopsida</taxon>
        <taxon>eudicotyledons</taxon>
        <taxon>Gunneridae</taxon>
        <taxon>Pentapetalae</taxon>
        <taxon>rosids</taxon>
        <taxon>fabids</taxon>
        <taxon>Malpighiales</taxon>
        <taxon>Salicaceae</taxon>
        <taxon>Saliceae</taxon>
        <taxon>Salix</taxon>
    </lineage>
</organism>
<evidence type="ECO:0000313" key="2">
    <source>
        <dbReference type="Proteomes" id="UP000657918"/>
    </source>
</evidence>
<proteinExistence type="predicted"/>
<gene>
    <name evidence="1" type="ORF">SADUNF_Sadunf10G0008200</name>
</gene>
<accession>A0A835JRJ6</accession>
<dbReference type="Proteomes" id="UP000657918">
    <property type="component" value="Unassembled WGS sequence"/>
</dbReference>
<dbReference type="AlphaFoldDB" id="A0A835JRJ6"/>
<dbReference type="EMBL" id="JADGMS010000010">
    <property type="protein sequence ID" value="KAF9673284.1"/>
    <property type="molecule type" value="Genomic_DNA"/>
</dbReference>
<sequence length="170" mass="18604">MQRRPPTMGPSSFSLSNLAPDLKVATRSLPESAHLPPMLSLQSKCCPCFLNTCALNVMQVVCLSSPSSQPTLLNTFILFLLIVTSDEAFLLGIKGRQIKSSVYVWMDRGKNPWGGSTCFRNLCKDTWRDSNNCGACMWANTQPKVGHSIGLGSFDFAENDGADIICFATF</sequence>
<name>A0A835JRJ6_9ROSI</name>
<protein>
    <submittedName>
        <fullName evidence="1">Uncharacterized protein</fullName>
    </submittedName>
</protein>
<keyword evidence="2" id="KW-1185">Reference proteome</keyword>